<protein>
    <recommendedName>
        <fullName evidence="3">ADP-ribosylglycohydrolase</fullName>
    </recommendedName>
</protein>
<reference evidence="1" key="2">
    <citation type="journal article" date="2019" name="Genome Biol. Evol.">
        <title>Day and night: Metabolic profiles and evolutionary relationships of six axenic non-marine cyanobacteria.</title>
        <authorList>
            <person name="Will S.E."/>
            <person name="Henke P."/>
            <person name="Boedeker C."/>
            <person name="Huang S."/>
            <person name="Brinkmann H."/>
            <person name="Rohde M."/>
            <person name="Jarek M."/>
            <person name="Friedl T."/>
            <person name="Seufert S."/>
            <person name="Schumacher M."/>
            <person name="Overmann J."/>
            <person name="Neumann-Schaal M."/>
            <person name="Petersen J."/>
        </authorList>
    </citation>
    <scope>NUCLEOTIDE SEQUENCE [LARGE SCALE GENOMIC DNA]</scope>
    <source>
        <strain evidence="1">PCC 7102</strain>
    </source>
</reference>
<dbReference type="OrthoDB" id="574287at2"/>
<evidence type="ECO:0000313" key="1">
    <source>
        <dbReference type="EMBL" id="RUT09083.1"/>
    </source>
</evidence>
<evidence type="ECO:0000313" key="2">
    <source>
        <dbReference type="Proteomes" id="UP000271624"/>
    </source>
</evidence>
<dbReference type="EMBL" id="RSCL01000002">
    <property type="protein sequence ID" value="RUT09083.1"/>
    <property type="molecule type" value="Genomic_DNA"/>
</dbReference>
<dbReference type="Proteomes" id="UP000271624">
    <property type="component" value="Unassembled WGS sequence"/>
</dbReference>
<accession>A0A3S1CRI3</accession>
<gene>
    <name evidence="1" type="ORF">DSM106972_011360</name>
</gene>
<dbReference type="RefSeq" id="WP_127079688.1">
    <property type="nucleotide sequence ID" value="NZ_RSCL01000002.1"/>
</dbReference>
<dbReference type="SUPFAM" id="SSF101478">
    <property type="entry name" value="ADP-ribosylglycohydrolase"/>
    <property type="match status" value="1"/>
</dbReference>
<reference evidence="1" key="1">
    <citation type="submission" date="2018-12" db="EMBL/GenBank/DDBJ databases">
        <authorList>
            <person name="Will S."/>
            <person name="Neumann-Schaal M."/>
            <person name="Henke P."/>
        </authorList>
    </citation>
    <scope>NUCLEOTIDE SEQUENCE</scope>
    <source>
        <strain evidence="1">PCC 7102</strain>
    </source>
</reference>
<dbReference type="AlphaFoldDB" id="A0A3S1CRI3"/>
<organism evidence="1 2">
    <name type="scientific">Dulcicalothrix desertica PCC 7102</name>
    <dbReference type="NCBI Taxonomy" id="232991"/>
    <lineage>
        <taxon>Bacteria</taxon>
        <taxon>Bacillati</taxon>
        <taxon>Cyanobacteriota</taxon>
        <taxon>Cyanophyceae</taxon>
        <taxon>Nostocales</taxon>
        <taxon>Calotrichaceae</taxon>
        <taxon>Dulcicalothrix</taxon>
    </lineage>
</organism>
<dbReference type="Gene3D" id="1.10.4080.10">
    <property type="entry name" value="ADP-ribosylation/Crystallin J1"/>
    <property type="match status" value="1"/>
</dbReference>
<comment type="caution">
    <text evidence="1">The sequence shown here is derived from an EMBL/GenBank/DDBJ whole genome shotgun (WGS) entry which is preliminary data.</text>
</comment>
<keyword evidence="2" id="KW-1185">Reference proteome</keyword>
<sequence length="315" mass="35159">MRYTLKSRFQGTIAGALLGLELAKDSKPEFIRQAYIESTFSCKSLIAQGKFDSNSFCAINQADTALNQEVLLNTLFSALPVILFFHEDLSKLRYNLLEVSRAHSDNLIVRDSVLAIGYTIAQSLNEKLSQSSVFSEIIRFIGETPTNTPQQLETVNSLLNQQVSLEQAFTELHKVNTLSNVVAIAFYTFFKSLEDFYLSVSLNLNGKILSFNNHGYYLSSVMTGALSGAYNSALGIPISWQMKNLSHLSAKTAVPEFLQMLKLTDELLAIWSGVCEFDNQNAKKSKGKDLCNYLPLLEQSSHLSVYAAPRIIRLR</sequence>
<dbReference type="InterPro" id="IPR036705">
    <property type="entry name" value="Ribosyl_crysJ1_sf"/>
</dbReference>
<evidence type="ECO:0008006" key="3">
    <source>
        <dbReference type="Google" id="ProtNLM"/>
    </source>
</evidence>
<name>A0A3S1CRI3_9CYAN</name>
<proteinExistence type="predicted"/>